<feature type="region of interest" description="Disordered" evidence="5">
    <location>
        <begin position="734"/>
        <end position="764"/>
    </location>
</feature>
<evidence type="ECO:0000256" key="2">
    <source>
        <dbReference type="ARBA" id="ARBA00022692"/>
    </source>
</evidence>
<keyword evidence="3" id="KW-1133">Transmembrane helix</keyword>
<dbReference type="Pfam" id="PF04357">
    <property type="entry name" value="TamB"/>
    <property type="match status" value="1"/>
</dbReference>
<comment type="subcellular location">
    <subcellularLocation>
        <location evidence="1">Membrane</location>
        <topology evidence="1">Single-pass membrane protein</topology>
    </subcellularLocation>
</comment>
<keyword evidence="2" id="KW-0812">Transmembrane</keyword>
<dbReference type="PANTHER" id="PTHR36985">
    <property type="entry name" value="TRANSLOCATION AND ASSEMBLY MODULE SUBUNIT TAMB"/>
    <property type="match status" value="1"/>
</dbReference>
<evidence type="ECO:0000259" key="6">
    <source>
        <dbReference type="Pfam" id="PF04357"/>
    </source>
</evidence>
<evidence type="ECO:0000313" key="7">
    <source>
        <dbReference type="EMBL" id="WOB05936.1"/>
    </source>
</evidence>
<protein>
    <submittedName>
        <fullName evidence="7">Translocation/assembly module TamB domain-containing protein</fullName>
    </submittedName>
</protein>
<evidence type="ECO:0000256" key="4">
    <source>
        <dbReference type="ARBA" id="ARBA00023136"/>
    </source>
</evidence>
<dbReference type="RefSeq" id="WP_316698060.1">
    <property type="nucleotide sequence ID" value="NZ_CP136336.1"/>
</dbReference>
<dbReference type="InterPro" id="IPR007452">
    <property type="entry name" value="TamB_C"/>
</dbReference>
<sequence>MSETAPPPPPPRRAWRRAAAALGLLVVVLVVGAAVALSWLRTEHGFGWALGHVPGLQATGVRGRPDGGGFSAERLQWQSPTMTVEVERLAWRDLQWRWRPHPGAWVGLTLVEPQAQRVLVQTRPNPEPQPPSPGAPKNVRLPLELALRGLQVRTLQVNTLPPIEALAADLHLGAEAGAVHRVQRLSARMQQRQADAQLTLRSDGDMALSGHATVASPPGATQPLQARVDLAGTLPRPQLRAALEAGAGARLQADATLAPFEPWPIAALQASTRDLDLSTLAPGLPSTRLSGTAVVQGDGRQQPLAVQVDIANGLPGPWSALRLPVRELHALVQGDPAAPSRLDFKTLDLQLHGSRPAGRVQGSGRWDGTSLALDLTLADVALAQLHDAAAPATLGGPMKLKLDGVPAPVGGTPAAPQGLTATLHTDLRGTLRRGAPRPMQLLLDGSFALPADGSLHARELRATLAAGATQARFDADVQRQVQGTWQGRSRGTLTRFDPSDWWSGPANAPGWRRGPHVLNGEWNASFTLPPAPAAPAPLPLRDRLMKLQADATLALRDSRLAGVPLRGDVALKAGQRTAKLDTDLHAGNARAKAALALAADPKADRGQIDVDAPALATLTPLFNLIPGATAWAPRSGSLRAEASAEGAWPALRTEGRASAAGIDGGSWRLGTADARWTATPTNADAPLVLSLQASALTRGEQRLDRVQADVDGSLRAHRMTLLATSPLRPPAWTDAAVSQGQAPPRGGQLSLRGEGRWQPATAGGGEWRGSIAELRAAPAQDGATPWLQARGLQPVLSFGPAGGLTQAMLAPNTLELLGATLRWQQARYQAPAASGAPPRLDVDAQLDPLAIGPWLARLQPHMGWNGDLRVGGRLKATSAQGFSADLALERESGDLRLSDAAGPRALGLSELRLSATARDGLWRLSESVRGGGLGELSGSQTLRADPTAVVPGAEAPLDGSLTLRVADIGAWSAWLPAGWRIGGRLQADAALGGRLGAPEYRGRVAGSGLKVANLLQGVQLTEGELALVLDGDRATLERLVFRGGDGSVRAEGSAQLGAAPQASLQLKAERLLALARVDRHVVVSGDANLRLQAKAIDLDGRFTIDQGRIDISQADAPTLDDDVTVVQVRGNNPAVAPDDASPGALAGANVQLALDLGQDLRLRGRGLDTLLKGRLRITTPEGKLAINGTLRTDDGTYTAYGQNLAIERGVIAFSGDLATPRLDILAVRPDIDVRVGVAVQGSAADPRIRLYSEPEMSEMDKLSWLVMGREPEGMGRAETALLQRAALALLAGEGGNPSGGTLKKLGIDELSVARGDSGEVRDTVVTLGKQLSKRWFVAYERGLNAAAGSWQLIYRAARRFTVRAQSGDESAVDVIWTWRWN</sequence>
<evidence type="ECO:0000256" key="3">
    <source>
        <dbReference type="ARBA" id="ARBA00022989"/>
    </source>
</evidence>
<keyword evidence="4" id="KW-0472">Membrane</keyword>
<keyword evidence="8" id="KW-1185">Reference proteome</keyword>
<evidence type="ECO:0000313" key="8">
    <source>
        <dbReference type="Proteomes" id="UP001303946"/>
    </source>
</evidence>
<gene>
    <name evidence="7" type="ORF">RXV79_13500</name>
</gene>
<evidence type="ECO:0000256" key="5">
    <source>
        <dbReference type="SAM" id="MobiDB-lite"/>
    </source>
</evidence>
<name>A0ABZ0CS79_9BURK</name>
<dbReference type="Proteomes" id="UP001303946">
    <property type="component" value="Chromosome"/>
</dbReference>
<reference evidence="7 8" key="1">
    <citation type="submission" date="2023-10" db="EMBL/GenBank/DDBJ databases">
        <title>Bacteria for the degradation of biodegradable plastic PBAT(Polybutylene adipate terephthalate).</title>
        <authorList>
            <person name="Weon H.-Y."/>
            <person name="Yeon J."/>
        </authorList>
    </citation>
    <scope>NUCLEOTIDE SEQUENCE [LARGE SCALE GENOMIC DNA]</scope>
    <source>
        <strain evidence="7 8">SBD 7-3</strain>
    </source>
</reference>
<evidence type="ECO:0000256" key="1">
    <source>
        <dbReference type="ARBA" id="ARBA00004167"/>
    </source>
</evidence>
<feature type="domain" description="Translocation and assembly module TamB C-terminal" evidence="6">
    <location>
        <begin position="1043"/>
        <end position="1380"/>
    </location>
</feature>
<dbReference type="EMBL" id="CP136336">
    <property type="protein sequence ID" value="WOB05936.1"/>
    <property type="molecule type" value="Genomic_DNA"/>
</dbReference>
<dbReference type="PANTHER" id="PTHR36985:SF1">
    <property type="entry name" value="TRANSLOCATION AND ASSEMBLY MODULE SUBUNIT TAMB"/>
    <property type="match status" value="1"/>
</dbReference>
<organism evidence="7 8">
    <name type="scientific">Piscinibacter gummiphilus</name>
    <dbReference type="NCBI Taxonomy" id="946333"/>
    <lineage>
        <taxon>Bacteria</taxon>
        <taxon>Pseudomonadati</taxon>
        <taxon>Pseudomonadota</taxon>
        <taxon>Betaproteobacteria</taxon>
        <taxon>Burkholderiales</taxon>
        <taxon>Sphaerotilaceae</taxon>
        <taxon>Piscinibacter</taxon>
    </lineage>
</organism>
<accession>A0ABZ0CS79</accession>
<proteinExistence type="predicted"/>